<organism evidence="8">
    <name type="scientific">Scrofimicrobium appendicitidis</name>
    <dbReference type="NCBI Taxonomy" id="3079930"/>
    <lineage>
        <taxon>Bacteria</taxon>
        <taxon>Bacillati</taxon>
        <taxon>Actinomycetota</taxon>
        <taxon>Actinomycetes</taxon>
        <taxon>Actinomycetales</taxon>
        <taxon>Actinomycetaceae</taxon>
        <taxon>Scrofimicrobium</taxon>
    </lineage>
</organism>
<evidence type="ECO:0000259" key="7">
    <source>
        <dbReference type="Pfam" id="PF08281"/>
    </source>
</evidence>
<dbReference type="InterPro" id="IPR036388">
    <property type="entry name" value="WH-like_DNA-bd_sf"/>
</dbReference>
<dbReference type="InterPro" id="IPR013324">
    <property type="entry name" value="RNA_pol_sigma_r3/r4-like"/>
</dbReference>
<dbReference type="AlphaFoldDB" id="A0AAU7V634"/>
<dbReference type="PANTHER" id="PTHR43133:SF8">
    <property type="entry name" value="RNA POLYMERASE SIGMA FACTOR HI_1459-RELATED"/>
    <property type="match status" value="1"/>
</dbReference>
<dbReference type="NCBIfam" id="TIGR02937">
    <property type="entry name" value="sigma70-ECF"/>
    <property type="match status" value="1"/>
</dbReference>
<keyword evidence="5" id="KW-0804">Transcription</keyword>
<dbReference type="Gene3D" id="1.10.1740.10">
    <property type="match status" value="1"/>
</dbReference>
<comment type="similarity">
    <text evidence="1">Belongs to the sigma-70 factor family. ECF subfamily.</text>
</comment>
<dbReference type="GO" id="GO:0016987">
    <property type="term" value="F:sigma factor activity"/>
    <property type="evidence" value="ECO:0007669"/>
    <property type="project" value="UniProtKB-KW"/>
</dbReference>
<evidence type="ECO:0000256" key="3">
    <source>
        <dbReference type="ARBA" id="ARBA00023082"/>
    </source>
</evidence>
<proteinExistence type="inferred from homology"/>
<feature type="domain" description="RNA polymerase sigma factor 70 region 4 type 2" evidence="7">
    <location>
        <begin position="137"/>
        <end position="188"/>
    </location>
</feature>
<dbReference type="PANTHER" id="PTHR43133">
    <property type="entry name" value="RNA POLYMERASE ECF-TYPE SIGMA FACTO"/>
    <property type="match status" value="1"/>
</dbReference>
<evidence type="ECO:0000256" key="5">
    <source>
        <dbReference type="ARBA" id="ARBA00023163"/>
    </source>
</evidence>
<dbReference type="InterPro" id="IPR013249">
    <property type="entry name" value="RNA_pol_sigma70_r4_t2"/>
</dbReference>
<name>A0AAU7V634_9ACTO</name>
<dbReference type="GO" id="GO:0006352">
    <property type="term" value="P:DNA-templated transcription initiation"/>
    <property type="evidence" value="ECO:0007669"/>
    <property type="project" value="InterPro"/>
</dbReference>
<keyword evidence="3" id="KW-0731">Sigma factor</keyword>
<dbReference type="Gene3D" id="1.10.10.10">
    <property type="entry name" value="Winged helix-like DNA-binding domain superfamily/Winged helix DNA-binding domain"/>
    <property type="match status" value="1"/>
</dbReference>
<dbReference type="EMBL" id="CP138335">
    <property type="protein sequence ID" value="XBW07463.1"/>
    <property type="molecule type" value="Genomic_DNA"/>
</dbReference>
<dbReference type="GO" id="GO:0003677">
    <property type="term" value="F:DNA binding"/>
    <property type="evidence" value="ECO:0007669"/>
    <property type="project" value="UniProtKB-KW"/>
</dbReference>
<dbReference type="SUPFAM" id="SSF88946">
    <property type="entry name" value="Sigma2 domain of RNA polymerase sigma factors"/>
    <property type="match status" value="1"/>
</dbReference>
<evidence type="ECO:0000256" key="4">
    <source>
        <dbReference type="ARBA" id="ARBA00023125"/>
    </source>
</evidence>
<dbReference type="RefSeq" id="WP_350257669.1">
    <property type="nucleotide sequence ID" value="NZ_CP138335.1"/>
</dbReference>
<dbReference type="InterPro" id="IPR013325">
    <property type="entry name" value="RNA_pol_sigma_r2"/>
</dbReference>
<dbReference type="SUPFAM" id="SSF88659">
    <property type="entry name" value="Sigma3 and sigma4 domains of RNA polymerase sigma factors"/>
    <property type="match status" value="1"/>
</dbReference>
<keyword evidence="2" id="KW-0805">Transcription regulation</keyword>
<dbReference type="KEGG" id="sapp:SAC06_07380"/>
<evidence type="ECO:0000256" key="2">
    <source>
        <dbReference type="ARBA" id="ARBA00023015"/>
    </source>
</evidence>
<protein>
    <submittedName>
        <fullName evidence="8">RNA polymerase sigma factor</fullName>
    </submittedName>
</protein>
<evidence type="ECO:0000256" key="6">
    <source>
        <dbReference type="SAM" id="MobiDB-lite"/>
    </source>
</evidence>
<evidence type="ECO:0000256" key="1">
    <source>
        <dbReference type="ARBA" id="ARBA00010641"/>
    </source>
</evidence>
<accession>A0AAU7V634</accession>
<keyword evidence="4" id="KW-0238">DNA-binding</keyword>
<dbReference type="Pfam" id="PF08281">
    <property type="entry name" value="Sigma70_r4_2"/>
    <property type="match status" value="1"/>
</dbReference>
<dbReference type="InterPro" id="IPR014284">
    <property type="entry name" value="RNA_pol_sigma-70_dom"/>
</dbReference>
<feature type="region of interest" description="Disordered" evidence="6">
    <location>
        <begin position="274"/>
        <end position="296"/>
    </location>
</feature>
<evidence type="ECO:0000313" key="8">
    <source>
        <dbReference type="EMBL" id="XBW07463.1"/>
    </source>
</evidence>
<dbReference type="InterPro" id="IPR039425">
    <property type="entry name" value="RNA_pol_sigma-70-like"/>
</dbReference>
<sequence length="463" mass="49756">MTEQLTAGEEAELVNAARAGDSEATARLLSLYLPYWTSAARRIIEKDNRSFAAAGAREEPAELVQEAIVKLLQLWRDGKGPLTNTRSYVATMMQNAYLNKLRSPRTRELPLDEEKIELALIASDNVRAAELSQEIGAMKRAFDALSPNYREVLVAVTIEGKKPAELTERFGRSAPAISSMLQRAKQSLFRLMLIDYLSAGDPECVKNAAKLPLTVHGDPAEHDREERGLAHVHACAQCQRNWHRFGAMPAAFGVLPFLTIPHLAANPSSAAAAEPDLGAAQGGTGQAAASGSTRSVAPKAPMAARITTAVGSKITLGIGIALVAGAGLAAVGNSQFGSWQTEETSYQTQATVPGIDFDLTLTKDKEGALRWITVDFSVSDTDDWSLDYLDLDLSDGTDLVTASNGLQCEVNAGEVHCLPTDETQLGEPFQFQVFDPVPGGEFSAELEGSIDKAWWEASAAGRW</sequence>
<reference evidence="8" key="1">
    <citation type="submission" date="2023-11" db="EMBL/GenBank/DDBJ databases">
        <title>Scrofimicrobium hongkongense sp. nov., isolated from a patient with peritonitis.</title>
        <authorList>
            <person name="Lao H.Y."/>
            <person name="Wong A.Y.P."/>
            <person name="Ng T.L."/>
            <person name="Wong R.Y.L."/>
            <person name="Yau M.C.Y."/>
            <person name="Lam J.Y.W."/>
            <person name="Siu G.K.H."/>
        </authorList>
    </citation>
    <scope>NUCLEOTIDE SEQUENCE</scope>
    <source>
        <strain evidence="8">R131</strain>
    </source>
</reference>
<gene>
    <name evidence="8" type="ORF">SAC06_07380</name>
</gene>